<organism evidence="1 2">
    <name type="scientific">Geodia barretti</name>
    <name type="common">Barrett's horny sponge</name>
    <dbReference type="NCBI Taxonomy" id="519541"/>
    <lineage>
        <taxon>Eukaryota</taxon>
        <taxon>Metazoa</taxon>
        <taxon>Porifera</taxon>
        <taxon>Demospongiae</taxon>
        <taxon>Heteroscleromorpha</taxon>
        <taxon>Tetractinellida</taxon>
        <taxon>Astrophorina</taxon>
        <taxon>Geodiidae</taxon>
        <taxon>Geodia</taxon>
    </lineage>
</organism>
<keyword evidence="2" id="KW-1185">Reference proteome</keyword>
<name>A0AA35WV27_GEOBA</name>
<reference evidence="1" key="1">
    <citation type="submission" date="2023-03" db="EMBL/GenBank/DDBJ databases">
        <authorList>
            <person name="Steffen K."/>
            <person name="Cardenas P."/>
        </authorList>
    </citation>
    <scope>NUCLEOTIDE SEQUENCE</scope>
</reference>
<accession>A0AA35WV27</accession>
<evidence type="ECO:0000313" key="1">
    <source>
        <dbReference type="EMBL" id="CAI8033864.1"/>
    </source>
</evidence>
<dbReference type="Proteomes" id="UP001174909">
    <property type="component" value="Unassembled WGS sequence"/>
</dbReference>
<comment type="caution">
    <text evidence="1">The sequence shown here is derived from an EMBL/GenBank/DDBJ whole genome shotgun (WGS) entry which is preliminary data.</text>
</comment>
<evidence type="ECO:0000313" key="2">
    <source>
        <dbReference type="Proteomes" id="UP001174909"/>
    </source>
</evidence>
<protein>
    <submittedName>
        <fullName evidence="1">Uncharacterized protein</fullName>
    </submittedName>
</protein>
<dbReference type="EMBL" id="CASHTH010002700">
    <property type="protein sequence ID" value="CAI8033864.1"/>
    <property type="molecule type" value="Genomic_DNA"/>
</dbReference>
<dbReference type="AlphaFoldDB" id="A0AA35WV27"/>
<feature type="non-terminal residue" evidence="1">
    <location>
        <position position="61"/>
    </location>
</feature>
<sequence length="61" mass="7068">QLGPTNCTDTRALCLVHSGRWHVTKRYCLCKMFLLHLRVTLSSMAMEYYSISLMERGNVTM</sequence>
<gene>
    <name evidence="1" type="ORF">GBAR_LOCUS19100</name>
</gene>
<proteinExistence type="predicted"/>